<comment type="similarity">
    <text evidence="1 5">Belongs to the tubulin family.</text>
</comment>
<sequence length="371" mass="39727">GATGRGNNWAHGYMDTEGADATVEGVRRCVEVGSREAFMIFHSIAGGTGSGLGSRVAEELRHEFPKGCLMSCAIAPFLSGETALQHYNSLLSLGWMQNHADTIGIFPNDATINCISRQYGLSSRSGECTCSRRSALGCTCRTRFSFYSDNSDAGPQERISVGDLNEYIGHCLADVILPFSAVRMAPFDLWELIYGVTPMPLCKVAHLATSRIVSGAAGSDRTSTMGWDALATALGRNMPPLSVGAKRKCIGAQLNARGVQGPEYWDRAEGITGKFSAKLGMTLGATLASCASSIYALNSKSTKRSLSLVYNSSDAIPTLEGVLTKARAMYEGGAYLHWYRAHGGEDVDGMFEESFETVQTALDGYYDFCGG</sequence>
<keyword evidence="8" id="KW-1185">Reference proteome</keyword>
<accession>A0A4P9WKE4</accession>
<dbReference type="GO" id="GO:0005874">
    <property type="term" value="C:microtubule"/>
    <property type="evidence" value="ECO:0007669"/>
    <property type="project" value="UniProtKB-KW"/>
</dbReference>
<dbReference type="GO" id="GO:0005525">
    <property type="term" value="F:GTP binding"/>
    <property type="evidence" value="ECO:0007669"/>
    <property type="project" value="UniProtKB-UniRule"/>
</dbReference>
<name>A0A4P9WKE4_9FUNG</name>
<dbReference type="AlphaFoldDB" id="A0A4P9WKE4"/>
<dbReference type="InterPro" id="IPR036525">
    <property type="entry name" value="Tubulin/FtsZ_GTPase_sf"/>
</dbReference>
<dbReference type="InterPro" id="IPR000217">
    <property type="entry name" value="Tubulin"/>
</dbReference>
<protein>
    <submittedName>
        <fullName evidence="7">Tubulin/FtsZ family, GTPase domain-containing protein</fullName>
    </submittedName>
</protein>
<evidence type="ECO:0000313" key="7">
    <source>
        <dbReference type="EMBL" id="RKO93284.1"/>
    </source>
</evidence>
<dbReference type="InterPro" id="IPR008280">
    <property type="entry name" value="Tub_FtsZ_C"/>
</dbReference>
<reference evidence="8" key="1">
    <citation type="journal article" date="2018" name="Nat. Microbiol.">
        <title>Leveraging single-cell genomics to expand the fungal tree of life.</title>
        <authorList>
            <person name="Ahrendt S.R."/>
            <person name="Quandt C.A."/>
            <person name="Ciobanu D."/>
            <person name="Clum A."/>
            <person name="Salamov A."/>
            <person name="Andreopoulos B."/>
            <person name="Cheng J.F."/>
            <person name="Woyke T."/>
            <person name="Pelin A."/>
            <person name="Henrissat B."/>
            <person name="Reynolds N.K."/>
            <person name="Benny G.L."/>
            <person name="Smith M.E."/>
            <person name="James T.Y."/>
            <person name="Grigoriev I.V."/>
        </authorList>
    </citation>
    <scope>NUCLEOTIDE SEQUENCE [LARGE SCALE GENOMIC DNA]</scope>
</reference>
<evidence type="ECO:0000256" key="5">
    <source>
        <dbReference type="RuleBase" id="RU000352"/>
    </source>
</evidence>
<evidence type="ECO:0000256" key="3">
    <source>
        <dbReference type="ARBA" id="ARBA00022741"/>
    </source>
</evidence>
<evidence type="ECO:0000256" key="1">
    <source>
        <dbReference type="ARBA" id="ARBA00009636"/>
    </source>
</evidence>
<proteinExistence type="inferred from homology"/>
<keyword evidence="4 5" id="KW-0342">GTP-binding</keyword>
<dbReference type="GO" id="GO:0007017">
    <property type="term" value="P:microtubule-based process"/>
    <property type="evidence" value="ECO:0007669"/>
    <property type="project" value="InterPro"/>
</dbReference>
<dbReference type="InterPro" id="IPR017975">
    <property type="entry name" value="Tubulin_CS"/>
</dbReference>
<dbReference type="SUPFAM" id="SSF52490">
    <property type="entry name" value="Tubulin nucleotide-binding domain-like"/>
    <property type="match status" value="1"/>
</dbReference>
<dbReference type="InterPro" id="IPR003008">
    <property type="entry name" value="Tubulin_FtsZ_GTPase"/>
</dbReference>
<dbReference type="SUPFAM" id="SSF55307">
    <property type="entry name" value="Tubulin C-terminal domain-like"/>
    <property type="match status" value="1"/>
</dbReference>
<dbReference type="PANTHER" id="PTHR11588">
    <property type="entry name" value="TUBULIN"/>
    <property type="match status" value="1"/>
</dbReference>
<dbReference type="Pfam" id="PF00091">
    <property type="entry name" value="Tubulin"/>
    <property type="match status" value="1"/>
</dbReference>
<evidence type="ECO:0000313" key="8">
    <source>
        <dbReference type="Proteomes" id="UP000269721"/>
    </source>
</evidence>
<dbReference type="PRINTS" id="PR01161">
    <property type="entry name" value="TUBULIN"/>
</dbReference>
<evidence type="ECO:0000259" key="6">
    <source>
        <dbReference type="Pfam" id="PF00091"/>
    </source>
</evidence>
<keyword evidence="3 5" id="KW-0547">Nucleotide-binding</keyword>
<organism evidence="7 8">
    <name type="scientific">Blyttiomyces helicus</name>
    <dbReference type="NCBI Taxonomy" id="388810"/>
    <lineage>
        <taxon>Eukaryota</taxon>
        <taxon>Fungi</taxon>
        <taxon>Fungi incertae sedis</taxon>
        <taxon>Chytridiomycota</taxon>
        <taxon>Chytridiomycota incertae sedis</taxon>
        <taxon>Chytridiomycetes</taxon>
        <taxon>Chytridiomycetes incertae sedis</taxon>
        <taxon>Blyttiomyces</taxon>
    </lineage>
</organism>
<evidence type="ECO:0000256" key="4">
    <source>
        <dbReference type="ARBA" id="ARBA00023134"/>
    </source>
</evidence>
<evidence type="ECO:0000256" key="2">
    <source>
        <dbReference type="ARBA" id="ARBA00022701"/>
    </source>
</evidence>
<dbReference type="Gene3D" id="3.40.50.1440">
    <property type="entry name" value="Tubulin/FtsZ, GTPase domain"/>
    <property type="match status" value="1"/>
</dbReference>
<dbReference type="Proteomes" id="UP000269721">
    <property type="component" value="Unassembled WGS sequence"/>
</dbReference>
<feature type="non-terminal residue" evidence="7">
    <location>
        <position position="1"/>
    </location>
</feature>
<dbReference type="EMBL" id="KZ994302">
    <property type="protein sequence ID" value="RKO93284.1"/>
    <property type="molecule type" value="Genomic_DNA"/>
</dbReference>
<keyword evidence="2 5" id="KW-0493">Microtubule</keyword>
<feature type="domain" description="Tubulin/FtsZ GTPase" evidence="6">
    <location>
        <begin position="3"/>
        <end position="114"/>
    </location>
</feature>
<dbReference type="PROSITE" id="PS00227">
    <property type="entry name" value="TUBULIN"/>
    <property type="match status" value="1"/>
</dbReference>
<dbReference type="OrthoDB" id="2588702at2759"/>
<gene>
    <name evidence="7" type="ORF">BDK51DRAFT_23987</name>
</gene>